<feature type="domain" description="RagB/SusD" evidence="6">
    <location>
        <begin position="343"/>
        <end position="454"/>
    </location>
</feature>
<keyword evidence="5" id="KW-0998">Cell outer membrane</keyword>
<feature type="domain" description="SusD-like N-terminal" evidence="7">
    <location>
        <begin position="24"/>
        <end position="228"/>
    </location>
</feature>
<sequence>MKKSIIHVLFILMLAMTYSCKDGFLDVKPKSDLVVPSTLSDFEAMLNNSSLYRTAALGQLSCDDYEYLDFAAWQSTVTATERNAYIWQRDLFSGEQARPDWNIPYSSVFYANNVLESMKKLDPATEPERYNQVKGWALFVRSAAFYDLLQNFAPPYEVTAATFDLGIPLRLSPGIDEILPRADLATCYARIITDLTEAASLLTATFPSSNRYQPCKAAAFGLLSRIYLNMNQFANAHKYTDMALSHYNKLIDYNTVSQASATPFSFTNDETILNSGQVLFYETTISRITNTRVKVSPSLIALYETKDLRLPIFFEKNTNGSYSMKRGYFGGGSYGFSGIATDELYLTKAECQARDGDTNAAISTLNQLLIKRYATNFFSPVTASNPVEALSKILIERRKELVWRNLRWSDLRRLNKSGSSITLKRILNGTEHTLEPNSPRYTFPIPDDEINASGIIQNIR</sequence>
<dbReference type="InterPro" id="IPR011990">
    <property type="entry name" value="TPR-like_helical_dom_sf"/>
</dbReference>
<organism evidence="8 9">
    <name type="scientific">Pedobacter frigidisoli</name>
    <dbReference type="NCBI Taxonomy" id="2530455"/>
    <lineage>
        <taxon>Bacteria</taxon>
        <taxon>Pseudomonadati</taxon>
        <taxon>Bacteroidota</taxon>
        <taxon>Sphingobacteriia</taxon>
        <taxon>Sphingobacteriales</taxon>
        <taxon>Sphingobacteriaceae</taxon>
        <taxon>Pedobacter</taxon>
    </lineage>
</organism>
<proteinExistence type="inferred from homology"/>
<evidence type="ECO:0000256" key="5">
    <source>
        <dbReference type="ARBA" id="ARBA00023237"/>
    </source>
</evidence>
<comment type="caution">
    <text evidence="8">The sequence shown here is derived from an EMBL/GenBank/DDBJ whole genome shotgun (WGS) entry which is preliminary data.</text>
</comment>
<dbReference type="OrthoDB" id="653598at2"/>
<comment type="similarity">
    <text evidence="2">Belongs to the SusD family.</text>
</comment>
<dbReference type="PROSITE" id="PS51257">
    <property type="entry name" value="PROKAR_LIPOPROTEIN"/>
    <property type="match status" value="1"/>
</dbReference>
<evidence type="ECO:0000256" key="4">
    <source>
        <dbReference type="ARBA" id="ARBA00023136"/>
    </source>
</evidence>
<name>A0A4V2MMD9_9SPHI</name>
<dbReference type="GO" id="GO:0009279">
    <property type="term" value="C:cell outer membrane"/>
    <property type="evidence" value="ECO:0007669"/>
    <property type="project" value="UniProtKB-SubCell"/>
</dbReference>
<accession>A0A4V2MMD9</accession>
<dbReference type="RefSeq" id="WP_131560434.1">
    <property type="nucleotide sequence ID" value="NZ_SJSN01000012.1"/>
</dbReference>
<keyword evidence="4" id="KW-0472">Membrane</keyword>
<keyword evidence="9" id="KW-1185">Reference proteome</keyword>
<evidence type="ECO:0000256" key="1">
    <source>
        <dbReference type="ARBA" id="ARBA00004442"/>
    </source>
</evidence>
<dbReference type="Gene3D" id="1.25.40.390">
    <property type="match status" value="1"/>
</dbReference>
<gene>
    <name evidence="8" type="ORF">EZ449_15445</name>
</gene>
<evidence type="ECO:0000313" key="8">
    <source>
        <dbReference type="EMBL" id="TCD05857.1"/>
    </source>
</evidence>
<dbReference type="AlphaFoldDB" id="A0A4V2MMD9"/>
<dbReference type="SUPFAM" id="SSF48452">
    <property type="entry name" value="TPR-like"/>
    <property type="match status" value="1"/>
</dbReference>
<evidence type="ECO:0000259" key="6">
    <source>
        <dbReference type="Pfam" id="PF07980"/>
    </source>
</evidence>
<evidence type="ECO:0000259" key="7">
    <source>
        <dbReference type="Pfam" id="PF14322"/>
    </source>
</evidence>
<dbReference type="Proteomes" id="UP000291485">
    <property type="component" value="Unassembled WGS sequence"/>
</dbReference>
<dbReference type="Pfam" id="PF14322">
    <property type="entry name" value="SusD-like_3"/>
    <property type="match status" value="1"/>
</dbReference>
<reference evidence="8 9" key="1">
    <citation type="submission" date="2019-02" db="EMBL/GenBank/DDBJ databases">
        <title>Pedobacter sp. RP-3-11 sp. nov., isolated from Arctic soil.</title>
        <authorList>
            <person name="Dahal R.H."/>
        </authorList>
    </citation>
    <scope>NUCLEOTIDE SEQUENCE [LARGE SCALE GENOMIC DNA]</scope>
    <source>
        <strain evidence="8 9">RP-3-11</strain>
    </source>
</reference>
<evidence type="ECO:0000256" key="3">
    <source>
        <dbReference type="ARBA" id="ARBA00022729"/>
    </source>
</evidence>
<keyword evidence="3" id="KW-0732">Signal</keyword>
<evidence type="ECO:0000256" key="2">
    <source>
        <dbReference type="ARBA" id="ARBA00006275"/>
    </source>
</evidence>
<protein>
    <submittedName>
        <fullName evidence="8">RagB/SusD family nutrient uptake outer membrane protein</fullName>
    </submittedName>
</protein>
<dbReference type="Pfam" id="PF07980">
    <property type="entry name" value="SusD_RagB"/>
    <property type="match status" value="1"/>
</dbReference>
<dbReference type="EMBL" id="SJSN01000012">
    <property type="protein sequence ID" value="TCD05857.1"/>
    <property type="molecule type" value="Genomic_DNA"/>
</dbReference>
<dbReference type="InterPro" id="IPR033985">
    <property type="entry name" value="SusD-like_N"/>
</dbReference>
<comment type="subcellular location">
    <subcellularLocation>
        <location evidence="1">Cell outer membrane</location>
    </subcellularLocation>
</comment>
<evidence type="ECO:0000313" key="9">
    <source>
        <dbReference type="Proteomes" id="UP000291485"/>
    </source>
</evidence>
<dbReference type="InterPro" id="IPR012944">
    <property type="entry name" value="SusD_RagB_dom"/>
</dbReference>